<dbReference type="SMART" id="SM00369">
    <property type="entry name" value="LRR_TYP"/>
    <property type="match status" value="9"/>
</dbReference>
<dbReference type="Gene3D" id="4.10.400.10">
    <property type="entry name" value="Low-density Lipoprotein Receptor"/>
    <property type="match status" value="1"/>
</dbReference>
<feature type="transmembrane region" description="Helical" evidence="14">
    <location>
        <begin position="619"/>
        <end position="642"/>
    </location>
</feature>
<evidence type="ECO:0000313" key="17">
    <source>
        <dbReference type="RefSeq" id="XP_014052296.2"/>
    </source>
</evidence>
<feature type="domain" description="G-protein coupled receptors family 1 profile" evidence="15">
    <location>
        <begin position="458"/>
        <end position="715"/>
    </location>
</feature>
<dbReference type="Gene3D" id="3.80.10.10">
    <property type="entry name" value="Ribonuclease Inhibitor"/>
    <property type="match status" value="2"/>
</dbReference>
<dbReference type="STRING" id="8030.ENSSSAP00000084970"/>
<reference evidence="17" key="1">
    <citation type="submission" date="2025-08" db="UniProtKB">
        <authorList>
            <consortium name="RefSeq"/>
        </authorList>
    </citation>
    <scope>IDENTIFICATION</scope>
</reference>
<dbReference type="InterPro" id="IPR036055">
    <property type="entry name" value="LDL_receptor-like_sf"/>
</dbReference>
<evidence type="ECO:0000256" key="9">
    <source>
        <dbReference type="ARBA" id="ARBA00023157"/>
    </source>
</evidence>
<dbReference type="Pfam" id="PF00560">
    <property type="entry name" value="LRR_1"/>
    <property type="match status" value="1"/>
</dbReference>
<dbReference type="PRINTS" id="PR00237">
    <property type="entry name" value="GPCRRHODOPSN"/>
</dbReference>
<gene>
    <name evidence="17" type="primary">LOC106603307</name>
</gene>
<sequence>MCLRDLTPKAGGVSAVEPHPHLRSLGSGLQKEMHLVTTPIMHPLCIFGYLSLTAVIVSPLESSTDSSLNPVCPLGQFPCGNLSVCLPQLYHCNGVQDCANGADEENCVDNSGWPHLFDAFMKKNVEDSKECILDVFPEVCFCEGRRINCNKKGLLSVPAVSSNITALELNSNQITALQPDQFIRYKHLERLHLEDNRIKRISKQAFSGLYSLRRLFLSQNRITLLKTGIFEDLWNLEWLILDENRIASLRQKSFEGLKSLFFLSLLNNSLESIPKKSVCQEMPRLNWLELEGNKISSLWVSSFQNCTTLTVLALRKNRIQTIEEGIFSGMPNLIDLDVSLNKIEEFSPTIFTNLQNLKQLNISNNPLTHIYDDQFDMFVNLQSLSIEEIDIPNISIQMFRSLRNLAHIYFKKFEYCGYSPNVRSCKPNTDGISTFENLLANIILRVFVWVVAFIICFGNVFVICLRSCIASENQHHTMAIISLCCADCLMGVYLFFIGAFDIKYCGEYNRHAQLWMESMQCQLIGSLAMLSTEVSVMLLTYMTMEKYLCIVFPFHNYRAGRKQTLCYLIFIWVLGFIIAVIPLWDKQTFGNYYGRNGVCFPLHSDEMEKPGARCYSTGIFLGLNLFAFVMIVFSYTSMFYSVQKTAKTARQSVYNKEVSIAKRFFFIVFTDAMCWTPIFLLKILSLLQVEIAGTIVLWVVIFILPINSALNPILYTITTSSFQERLKLCLKAKCRQTGLRETSQKVSEVYENPSPPP</sequence>
<evidence type="ECO:0000256" key="8">
    <source>
        <dbReference type="ARBA" id="ARBA00023136"/>
    </source>
</evidence>
<keyword evidence="8 14" id="KW-0472">Membrane</keyword>
<evidence type="ECO:0000256" key="13">
    <source>
        <dbReference type="PROSITE-ProRule" id="PRU00124"/>
    </source>
</evidence>
<keyword evidence="4 14" id="KW-0812">Transmembrane</keyword>
<proteinExistence type="predicted"/>
<keyword evidence="6 14" id="KW-1133">Transmembrane helix</keyword>
<evidence type="ECO:0000256" key="11">
    <source>
        <dbReference type="ARBA" id="ARBA00023180"/>
    </source>
</evidence>
<dbReference type="Pfam" id="PF00057">
    <property type="entry name" value="Ldl_recept_a"/>
    <property type="match status" value="1"/>
</dbReference>
<dbReference type="Pfam" id="PF00001">
    <property type="entry name" value="7tm_1"/>
    <property type="match status" value="1"/>
</dbReference>
<accession>A0A1S3RJ86</accession>
<keyword evidence="7" id="KW-0297">G-protein coupled receptor</keyword>
<evidence type="ECO:0000259" key="15">
    <source>
        <dbReference type="PROSITE" id="PS50262"/>
    </source>
</evidence>
<dbReference type="InterPro" id="IPR017452">
    <property type="entry name" value="GPCR_Rhodpsn_7TM"/>
</dbReference>
<feature type="transmembrane region" description="Helical" evidence="14">
    <location>
        <begin position="565"/>
        <end position="584"/>
    </location>
</feature>
<keyword evidence="9 13" id="KW-1015">Disulfide bond</keyword>
<feature type="transmembrane region" description="Helical" evidence="14">
    <location>
        <begin position="523"/>
        <end position="544"/>
    </location>
</feature>
<dbReference type="SMART" id="SM00192">
    <property type="entry name" value="LDLa"/>
    <property type="match status" value="1"/>
</dbReference>
<keyword evidence="12" id="KW-0807">Transducer</keyword>
<evidence type="ECO:0000256" key="4">
    <source>
        <dbReference type="ARBA" id="ARBA00022692"/>
    </source>
</evidence>
<dbReference type="CDD" id="cd00112">
    <property type="entry name" value="LDLa"/>
    <property type="match status" value="1"/>
</dbReference>
<evidence type="ECO:0000256" key="10">
    <source>
        <dbReference type="ARBA" id="ARBA00023170"/>
    </source>
</evidence>
<organism evidence="16 17">
    <name type="scientific">Salmo salar</name>
    <name type="common">Atlantic salmon</name>
    <dbReference type="NCBI Taxonomy" id="8030"/>
    <lineage>
        <taxon>Eukaryota</taxon>
        <taxon>Metazoa</taxon>
        <taxon>Chordata</taxon>
        <taxon>Craniata</taxon>
        <taxon>Vertebrata</taxon>
        <taxon>Euteleostomi</taxon>
        <taxon>Actinopterygii</taxon>
        <taxon>Neopterygii</taxon>
        <taxon>Teleostei</taxon>
        <taxon>Protacanthopterygii</taxon>
        <taxon>Salmoniformes</taxon>
        <taxon>Salmonidae</taxon>
        <taxon>Salmoninae</taxon>
        <taxon>Salmo</taxon>
    </lineage>
</organism>
<dbReference type="AlphaFoldDB" id="A0A1S3RJ86"/>
<keyword evidence="11" id="KW-0325">Glycoprotein</keyword>
<dbReference type="PROSITE" id="PS50262">
    <property type="entry name" value="G_PROTEIN_RECEP_F1_2"/>
    <property type="match status" value="1"/>
</dbReference>
<evidence type="ECO:0000256" key="1">
    <source>
        <dbReference type="ARBA" id="ARBA00004651"/>
    </source>
</evidence>
<dbReference type="InterPro" id="IPR032675">
    <property type="entry name" value="LRR_dom_sf"/>
</dbReference>
<dbReference type="PaxDb" id="8030-ENSSSAP00000084970"/>
<dbReference type="Pfam" id="PF13855">
    <property type="entry name" value="LRR_8"/>
    <property type="match status" value="2"/>
</dbReference>
<keyword evidence="16" id="KW-1185">Reference proteome</keyword>
<evidence type="ECO:0000256" key="14">
    <source>
        <dbReference type="SAM" id="Phobius"/>
    </source>
</evidence>
<dbReference type="PRINTS" id="PR01739">
    <property type="entry name" value="RELAXINR"/>
</dbReference>
<dbReference type="PROSITE" id="PS51450">
    <property type="entry name" value="LRR"/>
    <property type="match status" value="2"/>
</dbReference>
<dbReference type="PROSITE" id="PS50068">
    <property type="entry name" value="LDLRA_2"/>
    <property type="match status" value="1"/>
</dbReference>
<evidence type="ECO:0000256" key="5">
    <source>
        <dbReference type="ARBA" id="ARBA00022737"/>
    </source>
</evidence>
<comment type="caution">
    <text evidence="13">Lacks conserved residue(s) required for the propagation of feature annotation.</text>
</comment>
<evidence type="ECO:0000256" key="6">
    <source>
        <dbReference type="ARBA" id="ARBA00022989"/>
    </source>
</evidence>
<dbReference type="InterPro" id="IPR003591">
    <property type="entry name" value="Leu-rich_rpt_typical-subtyp"/>
</dbReference>
<dbReference type="InterPro" id="IPR001611">
    <property type="entry name" value="Leu-rich_rpt"/>
</dbReference>
<keyword evidence="10 17" id="KW-0675">Receptor</keyword>
<dbReference type="GO" id="GO:0005886">
    <property type="term" value="C:plasma membrane"/>
    <property type="evidence" value="ECO:0007669"/>
    <property type="project" value="UniProtKB-SubCell"/>
</dbReference>
<keyword evidence="5" id="KW-0677">Repeat</keyword>
<protein>
    <submittedName>
        <fullName evidence="17">Relaxin receptor 1 isoform X1</fullName>
    </submittedName>
</protein>
<feature type="transmembrane region" description="Helical" evidence="14">
    <location>
        <begin position="442"/>
        <end position="465"/>
    </location>
</feature>
<keyword evidence="2" id="KW-1003">Cell membrane</keyword>
<evidence type="ECO:0000256" key="12">
    <source>
        <dbReference type="ARBA" id="ARBA00023224"/>
    </source>
</evidence>
<dbReference type="SUPFAM" id="SSF57424">
    <property type="entry name" value="LDL receptor-like module"/>
    <property type="match status" value="1"/>
</dbReference>
<name>A0A1S3RJ86_SALSA</name>
<dbReference type="Gene3D" id="1.20.1070.10">
    <property type="entry name" value="Rhodopsin 7-helix transmembrane proteins"/>
    <property type="match status" value="1"/>
</dbReference>
<dbReference type="GeneID" id="106603307"/>
<dbReference type="Proteomes" id="UP001652741">
    <property type="component" value="Chromosome ssa04"/>
</dbReference>
<dbReference type="InterPro" id="IPR002172">
    <property type="entry name" value="LDrepeatLR_classA_rpt"/>
</dbReference>
<dbReference type="InterPro" id="IPR008112">
    <property type="entry name" value="Relaxin_rcpt"/>
</dbReference>
<dbReference type="PROSITE" id="PS01209">
    <property type="entry name" value="LDLRA_1"/>
    <property type="match status" value="1"/>
</dbReference>
<dbReference type="PANTHER" id="PTHR24372:SF70">
    <property type="entry name" value="G-PROTEIN COUPLED RECEPTORS FAMILY 1 PROFILE DOMAIN-CONTAINING PROTEIN"/>
    <property type="match status" value="1"/>
</dbReference>
<dbReference type="InterPro" id="IPR023415">
    <property type="entry name" value="LDLR_class-A_CS"/>
</dbReference>
<evidence type="ECO:0000313" key="16">
    <source>
        <dbReference type="Proteomes" id="UP001652741"/>
    </source>
</evidence>
<dbReference type="PANTHER" id="PTHR24372">
    <property type="entry name" value="GLYCOPROTEIN HORMONE RECEPTOR"/>
    <property type="match status" value="1"/>
</dbReference>
<dbReference type="RefSeq" id="XP_014052296.2">
    <property type="nucleotide sequence ID" value="XM_014196821.2"/>
</dbReference>
<dbReference type="GO" id="GO:0008528">
    <property type="term" value="F:G protein-coupled peptide receptor activity"/>
    <property type="evidence" value="ECO:0007669"/>
    <property type="project" value="TreeGrafter"/>
</dbReference>
<comment type="subcellular location">
    <subcellularLocation>
        <location evidence="1">Cell membrane</location>
        <topology evidence="1">Multi-pass membrane protein</topology>
    </subcellularLocation>
</comment>
<feature type="disulfide bond" evidence="13">
    <location>
        <begin position="92"/>
        <end position="107"/>
    </location>
</feature>
<dbReference type="GO" id="GO:0009755">
    <property type="term" value="P:hormone-mediated signaling pathway"/>
    <property type="evidence" value="ECO:0007669"/>
    <property type="project" value="TreeGrafter"/>
</dbReference>
<evidence type="ECO:0000256" key="2">
    <source>
        <dbReference type="ARBA" id="ARBA00022475"/>
    </source>
</evidence>
<keyword evidence="3" id="KW-0433">Leucine-rich repeat</keyword>
<feature type="transmembrane region" description="Helical" evidence="14">
    <location>
        <begin position="477"/>
        <end position="500"/>
    </location>
</feature>
<dbReference type="SUPFAM" id="SSF81321">
    <property type="entry name" value="Family A G protein-coupled receptor-like"/>
    <property type="match status" value="1"/>
</dbReference>
<dbReference type="SUPFAM" id="SSF52058">
    <property type="entry name" value="L domain-like"/>
    <property type="match status" value="1"/>
</dbReference>
<feature type="transmembrane region" description="Helical" evidence="14">
    <location>
        <begin position="663"/>
        <end position="683"/>
    </location>
</feature>
<feature type="transmembrane region" description="Helical" evidence="14">
    <location>
        <begin position="695"/>
        <end position="717"/>
    </location>
</feature>
<dbReference type="GO" id="GO:0007189">
    <property type="term" value="P:adenylate cyclase-activating G protein-coupled receptor signaling pathway"/>
    <property type="evidence" value="ECO:0007669"/>
    <property type="project" value="TreeGrafter"/>
</dbReference>
<dbReference type="InterPro" id="IPR000276">
    <property type="entry name" value="GPCR_Rhodpsn"/>
</dbReference>
<dbReference type="KEGG" id="sasa:106603307"/>
<evidence type="ECO:0000256" key="3">
    <source>
        <dbReference type="ARBA" id="ARBA00022614"/>
    </source>
</evidence>
<evidence type="ECO:0000256" key="7">
    <source>
        <dbReference type="ARBA" id="ARBA00023040"/>
    </source>
</evidence>